<dbReference type="GO" id="GO:0023051">
    <property type="term" value="P:regulation of signaling"/>
    <property type="evidence" value="ECO:0007669"/>
    <property type="project" value="InterPro"/>
</dbReference>
<feature type="region of interest" description="Disordered" evidence="5">
    <location>
        <begin position="1073"/>
        <end position="1144"/>
    </location>
</feature>
<dbReference type="SUPFAM" id="SSF47576">
    <property type="entry name" value="Calponin-homology domain, CH-domain"/>
    <property type="match status" value="1"/>
</dbReference>
<dbReference type="SUPFAM" id="SSF50156">
    <property type="entry name" value="PDZ domain-like"/>
    <property type="match status" value="1"/>
</dbReference>
<feature type="compositionally biased region" description="Polar residues" evidence="5">
    <location>
        <begin position="822"/>
        <end position="857"/>
    </location>
</feature>
<dbReference type="GO" id="GO:0046872">
    <property type="term" value="F:metal ion binding"/>
    <property type="evidence" value="ECO:0007669"/>
    <property type="project" value="UniProtKB-KW"/>
</dbReference>
<evidence type="ECO:0000256" key="2">
    <source>
        <dbReference type="ARBA" id="ARBA00022833"/>
    </source>
</evidence>
<feature type="compositionally biased region" description="Low complexity" evidence="5">
    <location>
        <begin position="1021"/>
        <end position="1031"/>
    </location>
</feature>
<dbReference type="PROSITE" id="PS50021">
    <property type="entry name" value="CH"/>
    <property type="match status" value="1"/>
</dbReference>
<sequence length="1372" mass="153255">MEWRQQTSVSCADAFTEAQRWIEEVTGKSFGCNDFRAALENGVLLCDLINQLKPGIIKRVNRLSTPIAGLDNVNVFLKACGKLGLNVSQLFHPGDLQDLSTRATLRRDESKRRLKNVLITIYWLGRKAHIDAFYSGPQLNFKAFEGLLGLALSKALDEGSNVYTKDGGYRECWDSEREECLRMRPSYKIESSMDRVDTLDSRAIHPNSEGCGSDAEAEQVFKMETAQTTTQQSKGHIPQPLLRRKQGLEQNFASPLSSIEDTPFSPQPHLTVSPSECAFDEELFLQALCEEESEDDYPEADPVLDDLYLRRVQQSLHQTSTNPSHDRFLPRYWTPEEEVRVRTIYLGSQRRPWYRKMQGLRAYQIQVRPERQTVQVNPGWIWSKSLSDIPMVYPVRKVPEGNIIYDVGQEADMALEWNQENKRKCSVAAKDSEAQWQDDLTKWKNRRRSTKSDLRRKSQDRDHVINQMTNGSLANFGKNEAGGPLKRDQQSPRRHNPAPRPYSTSPPSKASSSDLRPHTRALLARSYATEAPYSPTAPLSPHKSGHTQGSSVGAMPASDGNLLGEEAHFASLALSGTGVTTPSPDFPFSSHTQVKAQGMPAPFQSTSELARPENVFTNQISTLTTTIQPNETTKSTSTRDPTATMSSCKELPYCADPKGPTSCPGAVHQAGVDALDDHKPREENQKTSWEPAVEPGRDQQTSGVYKYLYRAGSWSGSASLPRGYRRSEGSSRLSSAITARPFGSKQSRVSSLPRLCNVDNNQGLLLKSEKEESLSQPIESSLKRQTASTHLTGQHQPLITHRKGFQAKQHGAEQREEVKGVTLSSQTNGYHHQPYSQTQLQPYSNPQAHHNNSSTFSTNASIDHTKVDHSDMRVSLTLKPNSRPDFGFQTHWDSTGARVKSIQPGSPAELCQLCVDDEIVAVNGVAVAHMNYTQWKDKMTSSLQTGGLTMDIRRYGNKDWSTSEGTHHNQPGQSRMTLNLTSAAPVLIGCPNHHANGGASTETAVRKVSSFNGQTDNLQVPSLSPSSSSWSWDREEDRRRQEKWQEEQERLLQEKYQRDQERLEAEWRKAQQDAMGECRKSENTFEMTNGGERPASTPLHVNGLANKTTEEKQNPDRYELKESEPGSKPQSKAQGVQNDKTAERAWAEDSCGFAQLSPAHRAKSLSTPALAGHHKQIRGDERKRKGQSLSKIEKERQQILEEMKKRTQLLTDNSWIRQRSSSFYKEPIYVGAPLKRFDSLDNLDTSLTTAPFNYPRPHSAAAGYCAPSRNASSRYSTGAIVSQRNASMDPSNHGRMVSGRRMCCVCERALGSGAAMVIEALSLCLHLACFQCVGCHRHLGGTETGVQVRIRNRKPYCEPCYFQLKSFGAPSM</sequence>
<dbReference type="PROSITE" id="PS50106">
    <property type="entry name" value="PDZ"/>
    <property type="match status" value="1"/>
</dbReference>
<reference evidence="9 10" key="1">
    <citation type="submission" date="2019-01" db="EMBL/GenBank/DDBJ databases">
        <title>Genome Assembly of Collichthys lucidus.</title>
        <authorList>
            <person name="Cai M."/>
            <person name="Xiao S."/>
        </authorList>
    </citation>
    <scope>NUCLEOTIDE SEQUENCE [LARGE SCALE GENOMIC DNA]</scope>
    <source>
        <strain evidence="9">JT15FE1705JMU</strain>
        <tissue evidence="9">Muscle</tissue>
    </source>
</reference>
<feature type="region of interest" description="Disordered" evidence="5">
    <location>
        <begin position="532"/>
        <end position="559"/>
    </location>
</feature>
<dbReference type="Proteomes" id="UP000298787">
    <property type="component" value="Chromosome 4"/>
</dbReference>
<accession>A0A4U5U7L2</accession>
<feature type="region of interest" description="Disordered" evidence="5">
    <location>
        <begin position="677"/>
        <end position="700"/>
    </location>
</feature>
<dbReference type="InterPro" id="IPR001478">
    <property type="entry name" value="PDZ"/>
</dbReference>
<evidence type="ECO:0000256" key="1">
    <source>
        <dbReference type="ARBA" id="ARBA00022723"/>
    </source>
</evidence>
<feature type="compositionally biased region" description="Basic and acidic residues" evidence="5">
    <location>
        <begin position="810"/>
        <end position="819"/>
    </location>
</feature>
<organism evidence="9 10">
    <name type="scientific">Collichthys lucidus</name>
    <name type="common">Big head croaker</name>
    <name type="synonym">Sciaena lucida</name>
    <dbReference type="NCBI Taxonomy" id="240159"/>
    <lineage>
        <taxon>Eukaryota</taxon>
        <taxon>Metazoa</taxon>
        <taxon>Chordata</taxon>
        <taxon>Craniata</taxon>
        <taxon>Vertebrata</taxon>
        <taxon>Euteleostomi</taxon>
        <taxon>Actinopterygii</taxon>
        <taxon>Neopterygii</taxon>
        <taxon>Teleostei</taxon>
        <taxon>Neoteleostei</taxon>
        <taxon>Acanthomorphata</taxon>
        <taxon>Eupercaria</taxon>
        <taxon>Sciaenidae</taxon>
        <taxon>Collichthys</taxon>
    </lineage>
</organism>
<evidence type="ECO:0000259" key="6">
    <source>
        <dbReference type="PROSITE" id="PS50021"/>
    </source>
</evidence>
<dbReference type="Pfam" id="PF17820">
    <property type="entry name" value="PDZ_6"/>
    <property type="match status" value="1"/>
</dbReference>
<evidence type="ECO:0000256" key="3">
    <source>
        <dbReference type="ARBA" id="ARBA00023038"/>
    </source>
</evidence>
<dbReference type="GO" id="GO:0030155">
    <property type="term" value="P:regulation of cell adhesion"/>
    <property type="evidence" value="ECO:0007669"/>
    <property type="project" value="InterPro"/>
</dbReference>
<dbReference type="InterPro" id="IPR036872">
    <property type="entry name" value="CH_dom_sf"/>
</dbReference>
<dbReference type="InterPro" id="IPR041489">
    <property type="entry name" value="PDZ_6"/>
</dbReference>
<dbReference type="SMART" id="SM00033">
    <property type="entry name" value="CH"/>
    <property type="match status" value="1"/>
</dbReference>
<dbReference type="InterPro" id="IPR001781">
    <property type="entry name" value="Znf_LIM"/>
</dbReference>
<keyword evidence="10" id="KW-1185">Reference proteome</keyword>
<feature type="domain" description="LIM zinc-binding" evidence="7">
    <location>
        <begin position="1301"/>
        <end position="1367"/>
    </location>
</feature>
<dbReference type="Pfam" id="PF15949">
    <property type="entry name" value="DUF4757"/>
    <property type="match status" value="1"/>
</dbReference>
<dbReference type="PROSITE" id="PS50023">
    <property type="entry name" value="LIM_DOMAIN_2"/>
    <property type="match status" value="1"/>
</dbReference>
<feature type="region of interest" description="Disordered" evidence="5">
    <location>
        <begin position="1012"/>
        <end position="1035"/>
    </location>
</feature>
<evidence type="ECO:0000259" key="8">
    <source>
        <dbReference type="PROSITE" id="PS50106"/>
    </source>
</evidence>
<dbReference type="SMART" id="SM00132">
    <property type="entry name" value="LIM"/>
    <property type="match status" value="1"/>
</dbReference>
<keyword evidence="1 4" id="KW-0479">Metal-binding</keyword>
<feature type="compositionally biased region" description="Polar residues" evidence="5">
    <location>
        <begin position="1128"/>
        <end position="1139"/>
    </location>
</feature>
<dbReference type="PANTHER" id="PTHR46767:SF2">
    <property type="entry name" value="LIM DOMAIN 7B"/>
    <property type="match status" value="1"/>
</dbReference>
<dbReference type="STRING" id="240159.A0A4U5U7L2"/>
<feature type="compositionally biased region" description="Low complexity" evidence="5">
    <location>
        <begin position="501"/>
        <end position="513"/>
    </location>
</feature>
<dbReference type="CDD" id="cd08368">
    <property type="entry name" value="LIM"/>
    <property type="match status" value="1"/>
</dbReference>
<keyword evidence="3 4" id="KW-0440">LIM domain</keyword>
<evidence type="ECO:0000313" key="9">
    <source>
        <dbReference type="EMBL" id="TKS70273.1"/>
    </source>
</evidence>
<feature type="compositionally biased region" description="Basic and acidic residues" evidence="5">
    <location>
        <begin position="1108"/>
        <end position="1125"/>
    </location>
</feature>
<dbReference type="Gene3D" id="2.30.42.10">
    <property type="match status" value="1"/>
</dbReference>
<dbReference type="Pfam" id="PF00412">
    <property type="entry name" value="LIM"/>
    <property type="match status" value="1"/>
</dbReference>
<dbReference type="Gene3D" id="1.10.418.10">
    <property type="entry name" value="Calponin-like domain"/>
    <property type="match status" value="1"/>
</dbReference>
<feature type="compositionally biased region" description="Basic and acidic residues" evidence="5">
    <location>
        <begin position="1073"/>
        <end position="1083"/>
    </location>
</feature>
<protein>
    <submittedName>
        <fullName evidence="9">LIM domain only protein 7</fullName>
    </submittedName>
</protein>
<feature type="region of interest" description="Disordered" evidence="5">
    <location>
        <begin position="717"/>
        <end position="754"/>
    </location>
</feature>
<feature type="compositionally biased region" description="Polar residues" evidence="5">
    <location>
        <begin position="776"/>
        <end position="797"/>
    </location>
</feature>
<dbReference type="Pfam" id="PF00307">
    <property type="entry name" value="CH"/>
    <property type="match status" value="1"/>
</dbReference>
<feature type="domain" description="Calponin-homology (CH)" evidence="6">
    <location>
        <begin position="12"/>
        <end position="129"/>
    </location>
</feature>
<feature type="region of interest" description="Disordered" evidence="5">
    <location>
        <begin position="440"/>
        <end position="517"/>
    </location>
</feature>
<evidence type="ECO:0000313" key="10">
    <source>
        <dbReference type="Proteomes" id="UP000298787"/>
    </source>
</evidence>
<name>A0A4U5U7L2_COLLU</name>
<dbReference type="InterPro" id="IPR001715">
    <property type="entry name" value="CH_dom"/>
</dbReference>
<gene>
    <name evidence="9" type="ORF">D9C73_004341</name>
</gene>
<dbReference type="InterPro" id="IPR029978">
    <property type="entry name" value="LMO-7"/>
</dbReference>
<dbReference type="FunFam" id="1.10.418.10:FF:000038">
    <property type="entry name" value="LIM and calponin homology domains-containing protein 1"/>
    <property type="match status" value="1"/>
</dbReference>
<evidence type="ECO:0000256" key="4">
    <source>
        <dbReference type="PROSITE-ProRule" id="PRU00125"/>
    </source>
</evidence>
<dbReference type="PANTHER" id="PTHR46767">
    <property type="entry name" value="LIM DOMAIN ONLY PROTEIN 7"/>
    <property type="match status" value="1"/>
</dbReference>
<dbReference type="InterPro" id="IPR036034">
    <property type="entry name" value="PDZ_sf"/>
</dbReference>
<dbReference type="Gene3D" id="2.10.110.10">
    <property type="entry name" value="Cysteine Rich Protein"/>
    <property type="match status" value="1"/>
</dbReference>
<evidence type="ECO:0000259" key="7">
    <source>
        <dbReference type="PROSITE" id="PS50023"/>
    </source>
</evidence>
<dbReference type="EMBL" id="CM014081">
    <property type="protein sequence ID" value="TKS70273.1"/>
    <property type="molecule type" value="Genomic_DNA"/>
</dbReference>
<feature type="region of interest" description="Disordered" evidence="5">
    <location>
        <begin position="1162"/>
        <end position="1191"/>
    </location>
</feature>
<dbReference type="InterPro" id="IPR031865">
    <property type="entry name" value="DUF4757"/>
</dbReference>
<feature type="region of interest" description="Disordered" evidence="5">
    <location>
        <begin position="768"/>
        <end position="857"/>
    </location>
</feature>
<evidence type="ECO:0000256" key="5">
    <source>
        <dbReference type="SAM" id="MobiDB-lite"/>
    </source>
</evidence>
<dbReference type="SMART" id="SM00228">
    <property type="entry name" value="PDZ"/>
    <property type="match status" value="1"/>
</dbReference>
<keyword evidence="2 4" id="KW-0862">Zinc</keyword>
<proteinExistence type="predicted"/>
<feature type="domain" description="PDZ" evidence="8">
    <location>
        <begin position="875"/>
        <end position="934"/>
    </location>
</feature>
<feature type="compositionally biased region" description="Basic and acidic residues" evidence="5">
    <location>
        <begin position="450"/>
        <end position="464"/>
    </location>
</feature>
<dbReference type="CDD" id="cd00136">
    <property type="entry name" value="PDZ_canonical"/>
    <property type="match status" value="1"/>
</dbReference>